<proteinExistence type="predicted"/>
<evidence type="ECO:0000256" key="1">
    <source>
        <dbReference type="SAM" id="Coils"/>
    </source>
</evidence>
<dbReference type="Proteomes" id="UP000187209">
    <property type="component" value="Unassembled WGS sequence"/>
</dbReference>
<reference evidence="3 4" key="1">
    <citation type="submission" date="2016-11" db="EMBL/GenBank/DDBJ databases">
        <title>The macronuclear genome of Stentor coeruleus: a giant cell with tiny introns.</title>
        <authorList>
            <person name="Slabodnick M."/>
            <person name="Ruby J.G."/>
            <person name="Reiff S.B."/>
            <person name="Swart E.C."/>
            <person name="Gosai S."/>
            <person name="Prabakaran S."/>
            <person name="Witkowska E."/>
            <person name="Larue G.E."/>
            <person name="Fisher S."/>
            <person name="Freeman R.M."/>
            <person name="Gunawardena J."/>
            <person name="Chu W."/>
            <person name="Stover N.A."/>
            <person name="Gregory B.D."/>
            <person name="Nowacki M."/>
            <person name="Derisi J."/>
            <person name="Roy S.W."/>
            <person name="Marshall W.F."/>
            <person name="Sood P."/>
        </authorList>
    </citation>
    <scope>NUCLEOTIDE SEQUENCE [LARGE SCALE GENOMIC DNA]</scope>
    <source>
        <strain evidence="3">WM001</strain>
    </source>
</reference>
<gene>
    <name evidence="3" type="ORF">SteCoe_17848</name>
</gene>
<comment type="caution">
    <text evidence="3">The sequence shown here is derived from an EMBL/GenBank/DDBJ whole genome shotgun (WGS) entry which is preliminary data.</text>
</comment>
<keyword evidence="1" id="KW-0175">Coiled coil</keyword>
<organism evidence="3 4">
    <name type="scientific">Stentor coeruleus</name>
    <dbReference type="NCBI Taxonomy" id="5963"/>
    <lineage>
        <taxon>Eukaryota</taxon>
        <taxon>Sar</taxon>
        <taxon>Alveolata</taxon>
        <taxon>Ciliophora</taxon>
        <taxon>Postciliodesmatophora</taxon>
        <taxon>Heterotrichea</taxon>
        <taxon>Heterotrichida</taxon>
        <taxon>Stentoridae</taxon>
        <taxon>Stentor</taxon>
    </lineage>
</organism>
<name>A0A1R2BXU1_9CILI</name>
<sequence>METKMNNFREKPRDKSANKHSPREIPLLLKANSKNASAYNLKGRSIKSNTIAVRSRSTRVSPHALAASEKAKRLLVEEDKVSLKEKKDQLEEELGNILGLQNTKNIYRRPSPPDWRDSNQAFKDFRHIRHGIDLTLRGKKNNHS</sequence>
<protein>
    <submittedName>
        <fullName evidence="3">Uncharacterized protein</fullName>
    </submittedName>
</protein>
<feature type="compositionally biased region" description="Basic and acidic residues" evidence="2">
    <location>
        <begin position="1"/>
        <end position="23"/>
    </location>
</feature>
<evidence type="ECO:0000256" key="2">
    <source>
        <dbReference type="SAM" id="MobiDB-lite"/>
    </source>
</evidence>
<feature type="coiled-coil region" evidence="1">
    <location>
        <begin position="73"/>
        <end position="103"/>
    </location>
</feature>
<dbReference type="EMBL" id="MPUH01000372">
    <property type="protein sequence ID" value="OMJ81632.1"/>
    <property type="molecule type" value="Genomic_DNA"/>
</dbReference>
<feature type="region of interest" description="Disordered" evidence="2">
    <location>
        <begin position="1"/>
        <end position="24"/>
    </location>
</feature>
<accession>A0A1R2BXU1</accession>
<evidence type="ECO:0000313" key="4">
    <source>
        <dbReference type="Proteomes" id="UP000187209"/>
    </source>
</evidence>
<keyword evidence="4" id="KW-1185">Reference proteome</keyword>
<dbReference type="AlphaFoldDB" id="A0A1R2BXU1"/>
<evidence type="ECO:0000313" key="3">
    <source>
        <dbReference type="EMBL" id="OMJ81632.1"/>
    </source>
</evidence>